<feature type="compositionally biased region" description="Basic and acidic residues" evidence="2">
    <location>
        <begin position="178"/>
        <end position="202"/>
    </location>
</feature>
<keyword evidence="1" id="KW-0479">Metal-binding</keyword>
<dbReference type="PROSITE" id="PS50119">
    <property type="entry name" value="ZF_BBOX"/>
    <property type="match status" value="1"/>
</dbReference>
<evidence type="ECO:0000256" key="1">
    <source>
        <dbReference type="PROSITE-ProRule" id="PRU00024"/>
    </source>
</evidence>
<dbReference type="InterPro" id="IPR006734">
    <property type="entry name" value="PLATZ"/>
</dbReference>
<evidence type="ECO:0000259" key="3">
    <source>
        <dbReference type="PROSITE" id="PS50119"/>
    </source>
</evidence>
<feature type="region of interest" description="Disordered" evidence="2">
    <location>
        <begin position="173"/>
        <end position="216"/>
    </location>
</feature>
<dbReference type="CDD" id="cd19756">
    <property type="entry name" value="Bbox2"/>
    <property type="match status" value="1"/>
</dbReference>
<organism evidence="4 5">
    <name type="scientific">Nepenthes gracilis</name>
    <name type="common">Slender pitcher plant</name>
    <dbReference type="NCBI Taxonomy" id="150966"/>
    <lineage>
        <taxon>Eukaryota</taxon>
        <taxon>Viridiplantae</taxon>
        <taxon>Streptophyta</taxon>
        <taxon>Embryophyta</taxon>
        <taxon>Tracheophyta</taxon>
        <taxon>Spermatophyta</taxon>
        <taxon>Magnoliopsida</taxon>
        <taxon>eudicotyledons</taxon>
        <taxon>Gunneridae</taxon>
        <taxon>Pentapetalae</taxon>
        <taxon>Caryophyllales</taxon>
        <taxon>Nepenthaceae</taxon>
        <taxon>Nepenthes</taxon>
    </lineage>
</organism>
<keyword evidence="5" id="KW-1185">Reference proteome</keyword>
<dbReference type="PANTHER" id="PTHR31065:SF9">
    <property type="entry name" value="TRANSCRIPTION FACTOR FAMILY PROTEIN, PUTATIVE-RELATED"/>
    <property type="match status" value="1"/>
</dbReference>
<dbReference type="PANTHER" id="PTHR31065">
    <property type="entry name" value="PLATZ TRANSCRIPTION FACTOR FAMILY PROTEIN"/>
    <property type="match status" value="1"/>
</dbReference>
<keyword evidence="1" id="KW-0862">Zinc</keyword>
<evidence type="ECO:0000256" key="2">
    <source>
        <dbReference type="SAM" id="MobiDB-lite"/>
    </source>
</evidence>
<keyword evidence="1" id="KW-0863">Zinc-finger</keyword>
<dbReference type="Proteomes" id="UP001279734">
    <property type="component" value="Unassembled WGS sequence"/>
</dbReference>
<evidence type="ECO:0000313" key="5">
    <source>
        <dbReference type="Proteomes" id="UP001279734"/>
    </source>
</evidence>
<dbReference type="InterPro" id="IPR000315">
    <property type="entry name" value="Znf_B-box"/>
</dbReference>
<dbReference type="GO" id="GO:0008270">
    <property type="term" value="F:zinc ion binding"/>
    <property type="evidence" value="ECO:0007669"/>
    <property type="project" value="UniProtKB-KW"/>
</dbReference>
<accession>A0AAD3SWS0</accession>
<feature type="domain" description="B box-type" evidence="3">
    <location>
        <begin position="44"/>
        <end position="83"/>
    </location>
</feature>
<dbReference type="Gene3D" id="3.30.160.60">
    <property type="entry name" value="Classic Zinc Finger"/>
    <property type="match status" value="1"/>
</dbReference>
<dbReference type="Pfam" id="PF00643">
    <property type="entry name" value="zf-B_box"/>
    <property type="match status" value="1"/>
</dbReference>
<gene>
    <name evidence="4" type="ORF">Nepgr_021166</name>
</gene>
<dbReference type="SUPFAM" id="SSF57845">
    <property type="entry name" value="B-box zinc-binding domain"/>
    <property type="match status" value="1"/>
</dbReference>
<protein>
    <recommendedName>
        <fullName evidence="3">B box-type domain-containing protein</fullName>
    </recommendedName>
</protein>
<reference evidence="4" key="1">
    <citation type="submission" date="2023-05" db="EMBL/GenBank/DDBJ databases">
        <title>Nepenthes gracilis genome sequencing.</title>
        <authorList>
            <person name="Fukushima K."/>
        </authorList>
    </citation>
    <scope>NUCLEOTIDE SEQUENCE</scope>
    <source>
        <strain evidence="4">SING2019-196</strain>
    </source>
</reference>
<evidence type="ECO:0000313" key="4">
    <source>
        <dbReference type="EMBL" id="GMH19325.1"/>
    </source>
</evidence>
<dbReference type="EMBL" id="BSYO01000020">
    <property type="protein sequence ID" value="GMH19325.1"/>
    <property type="molecule type" value="Genomic_DNA"/>
</dbReference>
<dbReference type="Pfam" id="PF04640">
    <property type="entry name" value="PLATZ"/>
    <property type="match status" value="1"/>
</dbReference>
<dbReference type="AlphaFoldDB" id="A0AAD3SWS0"/>
<comment type="caution">
    <text evidence="4">The sequence shown here is derived from an EMBL/GenBank/DDBJ whole genome shotgun (WGS) entry which is preliminary data.</text>
</comment>
<sequence length="216" mass="25210">MFSWATSGTSDISMCNFQVDQVDWQRQKPEWLHGFLQKTFFDSCSVHQIRRNEMNKYCIDCNASICQFCVTLGAHQQHKLLKIYRHVYKDVVPLDEIEQYLDCTKIQPYRCNRQMVIALTPLPHCGSKPDDEATCEICRRRLVDANLYTYCSISCKVEAFSRKSDDSAAPFLLLQTQEMEKAEQDSKPEKKPMQDPKPEKNPIHRRKGVPRRAPLF</sequence>
<name>A0AAD3SWS0_NEPGR</name>
<proteinExistence type="predicted"/>